<proteinExistence type="predicted"/>
<dbReference type="InterPro" id="IPR032675">
    <property type="entry name" value="LRR_dom_sf"/>
</dbReference>
<dbReference type="Gene3D" id="3.80.10.10">
    <property type="entry name" value="Ribonuclease Inhibitor"/>
    <property type="match status" value="1"/>
</dbReference>
<dbReference type="AlphaFoldDB" id="A0A4Q0A163"/>
<evidence type="ECO:0008006" key="3">
    <source>
        <dbReference type="Google" id="ProtNLM"/>
    </source>
</evidence>
<evidence type="ECO:0000313" key="1">
    <source>
        <dbReference type="EMBL" id="RKP39764.1"/>
    </source>
</evidence>
<evidence type="ECO:0000313" key="2">
    <source>
        <dbReference type="Proteomes" id="UP000268162"/>
    </source>
</evidence>
<accession>A0A4Q0A163</accession>
<dbReference type="Proteomes" id="UP000268162">
    <property type="component" value="Unassembled WGS sequence"/>
</dbReference>
<sequence length="449" mass="52177">MANLARQPSHDWGHRLIRHLDNQDQLRLARVCHALRPAITASYQFSVVHLGDIPLQPPALTRFITRYRPSLHSLFIRLPEPSPSIPPYAWLRAVCRLFSEVGRLDHVDWYLRRPASWPAVARCLEHLAPASPRRLTIHLVSLDQQQPLETLPSYADLVRHYFTEALYARLARIRSIELYVEGRSPTATDTTDQMLQMLAPFSGMRELRLYLPEPDDRICQELRNRYPHLTRLALYDSLWNFTLLLTIQPRRFSRLVSLKLSCGSDEAQCQALGDLVATDYPHLRHLELDFPFEPETLSAGQKSQLRRLYDQPWPQINSLAFAKDFPVMDQIIAGIGTLIVRNFPRLRNFSMIHFQGPLNDYALILNNCHKLKSFDVLDFEGFFLPKILLYTFHNTSLSRVDLHYSDCGRGDLERLKRRVPNLQEVCARPRDPQTISDFQVKYPHIYLIT</sequence>
<dbReference type="SUPFAM" id="SSF52047">
    <property type="entry name" value="RNI-like"/>
    <property type="match status" value="1"/>
</dbReference>
<organism evidence="1 2">
    <name type="scientific">Dimargaris cristalligena</name>
    <dbReference type="NCBI Taxonomy" id="215637"/>
    <lineage>
        <taxon>Eukaryota</taxon>
        <taxon>Fungi</taxon>
        <taxon>Fungi incertae sedis</taxon>
        <taxon>Zoopagomycota</taxon>
        <taxon>Kickxellomycotina</taxon>
        <taxon>Dimargaritomycetes</taxon>
        <taxon>Dimargaritales</taxon>
        <taxon>Dimargaritaceae</taxon>
        <taxon>Dimargaris</taxon>
    </lineage>
</organism>
<gene>
    <name evidence="1" type="ORF">BJ085DRAFT_34846</name>
</gene>
<reference evidence="2" key="1">
    <citation type="journal article" date="2018" name="Nat. Microbiol.">
        <title>Leveraging single-cell genomics to expand the fungal tree of life.</title>
        <authorList>
            <person name="Ahrendt S.R."/>
            <person name="Quandt C.A."/>
            <person name="Ciobanu D."/>
            <person name="Clum A."/>
            <person name="Salamov A."/>
            <person name="Andreopoulos B."/>
            <person name="Cheng J.F."/>
            <person name="Woyke T."/>
            <person name="Pelin A."/>
            <person name="Henrissat B."/>
            <person name="Reynolds N.K."/>
            <person name="Benny G.L."/>
            <person name="Smith M.E."/>
            <person name="James T.Y."/>
            <person name="Grigoriev I.V."/>
        </authorList>
    </citation>
    <scope>NUCLEOTIDE SEQUENCE [LARGE SCALE GENOMIC DNA]</scope>
    <source>
        <strain evidence="2">RSA 468</strain>
    </source>
</reference>
<dbReference type="EMBL" id="ML002245">
    <property type="protein sequence ID" value="RKP39764.1"/>
    <property type="molecule type" value="Genomic_DNA"/>
</dbReference>
<keyword evidence="2" id="KW-1185">Reference proteome</keyword>
<name>A0A4Q0A163_9FUNG</name>
<protein>
    <recommendedName>
        <fullName evidence="3">F-box domain-containing protein</fullName>
    </recommendedName>
</protein>